<dbReference type="EMBL" id="FOYM01000025">
    <property type="protein sequence ID" value="SFR12466.1"/>
    <property type="molecule type" value="Genomic_DNA"/>
</dbReference>
<keyword evidence="4" id="KW-1185">Reference proteome</keyword>
<dbReference type="AlphaFoldDB" id="A0A1I6E442"/>
<sequence length="266" mass="29430">MKEGVQEAFTSGRLKELARFWSMFHRYSFGNILLIWTQKPQASLVAGIKTWNKAGRRVKKGEKGIKILAPKTYKKTVVDQETGVETEEVRLAGFQVVTVFDVTQTEGKPLPIEKKLADTRVGQNLFKCAVDACPVPVVFDDITGAAKGYYAPKERRIVLSSGLEGDEKVAVLLHEIAHHIAHEIGEQKLSKSRADEEYIKGEIVAEGAAFIACTYFGVDSGSLAFDYVASWAGNPEKVIRWGEAVQKVAQGLIDLIEKSQKREFAA</sequence>
<dbReference type="InterPro" id="IPR013610">
    <property type="entry name" value="ArdC_N"/>
</dbReference>
<name>A0A1I6E442_9FIRM</name>
<proteinExistence type="predicted"/>
<dbReference type="STRING" id="39060.SAMN05660706_12533"/>
<reference evidence="4" key="1">
    <citation type="submission" date="2016-10" db="EMBL/GenBank/DDBJ databases">
        <authorList>
            <person name="Varghese N."/>
            <person name="Submissions S."/>
        </authorList>
    </citation>
    <scope>NUCLEOTIDE SEQUENCE [LARGE SCALE GENOMIC DNA]</scope>
    <source>
        <strain evidence="4">DSM 3669</strain>
    </source>
</reference>
<evidence type="ECO:0000259" key="2">
    <source>
        <dbReference type="Pfam" id="PF20573"/>
    </source>
</evidence>
<evidence type="ECO:0000259" key="1">
    <source>
        <dbReference type="Pfam" id="PF08401"/>
    </source>
</evidence>
<protein>
    <submittedName>
        <fullName evidence="3">Antirestriction protein ArdC</fullName>
    </submittedName>
</protein>
<dbReference type="Proteomes" id="UP000199584">
    <property type="component" value="Unassembled WGS sequence"/>
</dbReference>
<dbReference type="Pfam" id="PF08401">
    <property type="entry name" value="ArdcN"/>
    <property type="match status" value="1"/>
</dbReference>
<evidence type="ECO:0000313" key="3">
    <source>
        <dbReference type="EMBL" id="SFR12466.1"/>
    </source>
</evidence>
<accession>A0A1I6E442</accession>
<dbReference type="Pfam" id="PF20573">
    <property type="entry name" value="DUF6782"/>
    <property type="match status" value="1"/>
</dbReference>
<organism evidence="3 4">
    <name type="scientific">Desulfoscipio geothermicus DSM 3669</name>
    <dbReference type="NCBI Taxonomy" id="1121426"/>
    <lineage>
        <taxon>Bacteria</taxon>
        <taxon>Bacillati</taxon>
        <taxon>Bacillota</taxon>
        <taxon>Clostridia</taxon>
        <taxon>Eubacteriales</taxon>
        <taxon>Desulfallaceae</taxon>
        <taxon>Desulfoscipio</taxon>
    </lineage>
</organism>
<feature type="domain" description="DUF6782" evidence="2">
    <location>
        <begin position="114"/>
        <end position="206"/>
    </location>
</feature>
<dbReference type="InterPro" id="IPR046709">
    <property type="entry name" value="DUF6782"/>
</dbReference>
<dbReference type="GO" id="GO:0003697">
    <property type="term" value="F:single-stranded DNA binding"/>
    <property type="evidence" value="ECO:0007669"/>
    <property type="project" value="InterPro"/>
</dbReference>
<gene>
    <name evidence="3" type="ORF">SAMN05660706_12533</name>
</gene>
<evidence type="ECO:0000313" key="4">
    <source>
        <dbReference type="Proteomes" id="UP000199584"/>
    </source>
</evidence>
<feature type="domain" description="N-terminal" evidence="1">
    <location>
        <begin position="10"/>
        <end position="100"/>
    </location>
</feature>